<evidence type="ECO:0000313" key="1">
    <source>
        <dbReference type="EMBL" id="CRK97215.1"/>
    </source>
</evidence>
<proteinExistence type="predicted"/>
<keyword evidence="2" id="KW-1185">Reference proteome</keyword>
<reference evidence="1 2" key="1">
    <citation type="submission" date="2015-04" db="EMBL/GenBank/DDBJ databases">
        <authorList>
            <person name="Syromyatnikov M.Y."/>
            <person name="Popov V.N."/>
        </authorList>
    </citation>
    <scope>NUCLEOTIDE SEQUENCE [LARGE SCALE GENOMIC DNA]</scope>
</reference>
<evidence type="ECO:0000313" key="2">
    <source>
        <dbReference type="Proteomes" id="UP000183832"/>
    </source>
</evidence>
<dbReference type="Proteomes" id="UP000183832">
    <property type="component" value="Unassembled WGS sequence"/>
</dbReference>
<dbReference type="AlphaFoldDB" id="A0A1J1IAA0"/>
<name>A0A1J1IAA0_9DIPT</name>
<organism evidence="1 2">
    <name type="scientific">Clunio marinus</name>
    <dbReference type="NCBI Taxonomy" id="568069"/>
    <lineage>
        <taxon>Eukaryota</taxon>
        <taxon>Metazoa</taxon>
        <taxon>Ecdysozoa</taxon>
        <taxon>Arthropoda</taxon>
        <taxon>Hexapoda</taxon>
        <taxon>Insecta</taxon>
        <taxon>Pterygota</taxon>
        <taxon>Neoptera</taxon>
        <taxon>Endopterygota</taxon>
        <taxon>Diptera</taxon>
        <taxon>Nematocera</taxon>
        <taxon>Chironomoidea</taxon>
        <taxon>Chironomidae</taxon>
        <taxon>Clunio</taxon>
    </lineage>
</organism>
<protein>
    <submittedName>
        <fullName evidence="1">CLUMA_CG010612, isoform A</fullName>
    </submittedName>
</protein>
<sequence length="61" mass="7287">MESILMVSECVAGRFAAYWIIWHAVVWTDKTPKTIQKRKQKRRARIGDFEIVFKLCRRFGN</sequence>
<accession>A0A1J1IAA0</accession>
<gene>
    <name evidence="1" type="ORF">CLUMA_CG010612</name>
</gene>
<dbReference type="EMBL" id="CVRI01000047">
    <property type="protein sequence ID" value="CRK97215.1"/>
    <property type="molecule type" value="Genomic_DNA"/>
</dbReference>